<sequence>MSGMQIVNGLSGLLIVTSLLVVVSHKPATSAKFYALQSLVLVGVFVALAATIDSPQLYAWAAVAFVTKVVAVPLIMIRAFGKLSDERLGSGERISPALTVGLAAGVVLLCTLIISHVALPTAIAIKPALAISLAHFFFGLACIVTQRNILKQVFGYCLMENGSHLTLALLAGSAPELVEVGITTDAVFAVVIMVILATQINRKMSTLDADQLTTLKG</sequence>
<comment type="subcellular location">
    <subcellularLocation>
        <location evidence="1">Cell membrane</location>
        <topology evidence="1">Multi-pass membrane protein</topology>
    </subcellularLocation>
</comment>
<dbReference type="PANTHER" id="PTHR38601">
    <property type="entry name" value="HYDROGENASE-4 COMPONENT E"/>
    <property type="match status" value="1"/>
</dbReference>
<evidence type="ECO:0000256" key="4">
    <source>
        <dbReference type="ARBA" id="ARBA00022989"/>
    </source>
</evidence>
<feature type="transmembrane region" description="Helical" evidence="6">
    <location>
        <begin position="124"/>
        <end position="144"/>
    </location>
</feature>
<gene>
    <name evidence="7" type="primary">hyfE</name>
    <name evidence="7" type="ORF">OO17_11705</name>
</gene>
<feature type="transmembrane region" description="Helical" evidence="6">
    <location>
        <begin position="97"/>
        <end position="118"/>
    </location>
</feature>
<dbReference type="PATRIC" id="fig|1076.23.peg.2398"/>
<dbReference type="InterPro" id="IPR038730">
    <property type="entry name" value="HyfE-like"/>
</dbReference>
<feature type="transmembrane region" description="Helical" evidence="6">
    <location>
        <begin position="6"/>
        <end position="24"/>
    </location>
</feature>
<comment type="caution">
    <text evidence="7">The sequence shown here is derived from an EMBL/GenBank/DDBJ whole genome shotgun (WGS) entry which is preliminary data.</text>
</comment>
<keyword evidence="2" id="KW-1003">Cell membrane</keyword>
<evidence type="ECO:0000313" key="7">
    <source>
        <dbReference type="EMBL" id="KIZ43189.1"/>
    </source>
</evidence>
<keyword evidence="4 6" id="KW-1133">Transmembrane helix</keyword>
<reference evidence="7 8" key="1">
    <citation type="submission" date="2014-11" db="EMBL/GenBank/DDBJ databases">
        <title>Genomics and ecophysiology of heterotrophic nitrogen fixing bacteria isolated from estuarine surface water.</title>
        <authorList>
            <person name="Bentzon-Tilia M."/>
            <person name="Severin I."/>
            <person name="Hansen L.H."/>
            <person name="Riemann L."/>
        </authorList>
    </citation>
    <scope>NUCLEOTIDE SEQUENCE [LARGE SCALE GENOMIC DNA]</scope>
    <source>
        <strain evidence="7 8">BAL398</strain>
    </source>
</reference>
<organism evidence="7 8">
    <name type="scientific">Rhodopseudomonas palustris</name>
    <dbReference type="NCBI Taxonomy" id="1076"/>
    <lineage>
        <taxon>Bacteria</taxon>
        <taxon>Pseudomonadati</taxon>
        <taxon>Pseudomonadota</taxon>
        <taxon>Alphaproteobacteria</taxon>
        <taxon>Hyphomicrobiales</taxon>
        <taxon>Nitrobacteraceae</taxon>
        <taxon>Rhodopseudomonas</taxon>
    </lineage>
</organism>
<feature type="transmembrane region" description="Helical" evidence="6">
    <location>
        <begin position="177"/>
        <end position="197"/>
    </location>
</feature>
<evidence type="ECO:0000256" key="3">
    <source>
        <dbReference type="ARBA" id="ARBA00022692"/>
    </source>
</evidence>
<evidence type="ECO:0000256" key="5">
    <source>
        <dbReference type="ARBA" id="ARBA00023136"/>
    </source>
</evidence>
<evidence type="ECO:0000256" key="6">
    <source>
        <dbReference type="SAM" id="Phobius"/>
    </source>
</evidence>
<evidence type="ECO:0000256" key="2">
    <source>
        <dbReference type="ARBA" id="ARBA00022475"/>
    </source>
</evidence>
<keyword evidence="5 6" id="KW-0472">Membrane</keyword>
<dbReference type="Pfam" id="PF00420">
    <property type="entry name" value="Oxidored_q2"/>
    <property type="match status" value="1"/>
</dbReference>
<keyword evidence="3 6" id="KW-0812">Transmembrane</keyword>
<protein>
    <submittedName>
        <fullName evidence="7">Hydrogenase 4 membrane subunit</fullName>
    </submittedName>
</protein>
<proteinExistence type="predicted"/>
<dbReference type="NCBIfam" id="NF008556">
    <property type="entry name" value="PRK11492.1"/>
    <property type="match status" value="1"/>
</dbReference>
<feature type="transmembrane region" description="Helical" evidence="6">
    <location>
        <begin position="33"/>
        <end position="52"/>
    </location>
</feature>
<dbReference type="Proteomes" id="UP000032515">
    <property type="component" value="Unassembled WGS sequence"/>
</dbReference>
<evidence type="ECO:0000256" key="1">
    <source>
        <dbReference type="ARBA" id="ARBA00004651"/>
    </source>
</evidence>
<evidence type="ECO:0000313" key="8">
    <source>
        <dbReference type="Proteomes" id="UP000032515"/>
    </source>
</evidence>
<dbReference type="EMBL" id="JXXE01000232">
    <property type="protein sequence ID" value="KIZ43189.1"/>
    <property type="molecule type" value="Genomic_DNA"/>
</dbReference>
<dbReference type="InterPro" id="IPR039428">
    <property type="entry name" value="NUOK/Mnh_C1-like"/>
</dbReference>
<dbReference type="GO" id="GO:0005886">
    <property type="term" value="C:plasma membrane"/>
    <property type="evidence" value="ECO:0007669"/>
    <property type="project" value="UniProtKB-SubCell"/>
</dbReference>
<dbReference type="Gene3D" id="1.10.287.3510">
    <property type="match status" value="1"/>
</dbReference>
<dbReference type="PANTHER" id="PTHR38601:SF1">
    <property type="entry name" value="HYDROGENASE-4 COMPONENT E"/>
    <property type="match status" value="1"/>
</dbReference>
<dbReference type="OrthoDB" id="8444465at2"/>
<dbReference type="AlphaFoldDB" id="A0A0D7EQW1"/>
<feature type="transmembrane region" description="Helical" evidence="6">
    <location>
        <begin position="58"/>
        <end position="77"/>
    </location>
</feature>
<accession>A0A0D7EQW1</accession>
<name>A0A0D7EQW1_RHOPL</name>